<reference evidence="2 3" key="1">
    <citation type="journal article" date="2019" name="Int. J. Syst. Evol. Microbiol.">
        <title>The Global Catalogue of Microorganisms (GCM) 10K type strain sequencing project: providing services to taxonomists for standard genome sequencing and annotation.</title>
        <authorList>
            <consortium name="The Broad Institute Genomics Platform"/>
            <consortium name="The Broad Institute Genome Sequencing Center for Infectious Disease"/>
            <person name="Wu L."/>
            <person name="Ma J."/>
        </authorList>
    </citation>
    <scope>NUCLEOTIDE SEQUENCE [LARGE SCALE GENOMIC DNA]</scope>
    <source>
        <strain evidence="2 3">JCM 11574</strain>
    </source>
</reference>
<dbReference type="EMBL" id="BAAAVM010000153">
    <property type="protein sequence ID" value="GAA2782611.1"/>
    <property type="molecule type" value="Genomic_DNA"/>
</dbReference>
<dbReference type="Proteomes" id="UP001500893">
    <property type="component" value="Unassembled WGS sequence"/>
</dbReference>
<protein>
    <submittedName>
        <fullName evidence="2">Uncharacterized protein</fullName>
    </submittedName>
</protein>
<evidence type="ECO:0000313" key="2">
    <source>
        <dbReference type="EMBL" id="GAA2782611.1"/>
    </source>
</evidence>
<evidence type="ECO:0000256" key="1">
    <source>
        <dbReference type="SAM" id="MobiDB-lite"/>
    </source>
</evidence>
<keyword evidence="3" id="KW-1185">Reference proteome</keyword>
<dbReference type="RefSeq" id="WP_345060188.1">
    <property type="nucleotide sequence ID" value="NZ_BAAAVM010000153.1"/>
</dbReference>
<comment type="caution">
    <text evidence="2">The sequence shown here is derived from an EMBL/GenBank/DDBJ whole genome shotgun (WGS) entry which is preliminary data.</text>
</comment>
<gene>
    <name evidence="2" type="ORF">GCM10010521_71620</name>
</gene>
<name>A0ABN3V7W5_9ACTN</name>
<accession>A0ABN3V7W5</accession>
<evidence type="ECO:0000313" key="3">
    <source>
        <dbReference type="Proteomes" id="UP001500893"/>
    </source>
</evidence>
<organism evidence="2 3">
    <name type="scientific">Streptomyces rameus</name>
    <dbReference type="NCBI Taxonomy" id="68261"/>
    <lineage>
        <taxon>Bacteria</taxon>
        <taxon>Bacillati</taxon>
        <taxon>Actinomycetota</taxon>
        <taxon>Actinomycetes</taxon>
        <taxon>Kitasatosporales</taxon>
        <taxon>Streptomycetaceae</taxon>
        <taxon>Streptomyces</taxon>
    </lineage>
</organism>
<proteinExistence type="predicted"/>
<feature type="region of interest" description="Disordered" evidence="1">
    <location>
        <begin position="250"/>
        <end position="275"/>
    </location>
</feature>
<sequence>MTAGHENARNAGEYDGMDALMAAITDDPLPEEAHRDPAFLTEHRAAQADVAMLRARLTWLAEALTGEKREEQPGDAAAEAPVAGEAVGTGAGDAVAGRAGTLDADVGDAVAETLVAGEAVGTGTGDADVGDAAVGTAAGGTAGGEVAVGPGDGDAVAGGAGAVGAAVGDAGEAAAWGTVAEATAGGDAAVGPGAGDAVAGRAGTLDADVGDAAVGTAAGKTVGGNAAVGDAVGGSVAGGAAVGVGGGGTAGVGGAGAARRGRGRVRPVGRAGRSPRTGARRIVIGPLAGVVVVALSLGVGRLVTQGGVDAGAASKSADGEGGRAADPERELACARLAVEGTVARVERQEDPSGSRVTLTVSRSYKPAHGPAEVGVLLDAGTWPAPRTGQHVLVTVARGERYASLWAVGDARVAAERARITGALPGSRALACPSGDAS</sequence>